<dbReference type="Proteomes" id="UP001153709">
    <property type="component" value="Chromosome 8"/>
</dbReference>
<proteinExistence type="predicted"/>
<organism evidence="1 2">
    <name type="scientific">Diabrotica balteata</name>
    <name type="common">Banded cucumber beetle</name>
    <dbReference type="NCBI Taxonomy" id="107213"/>
    <lineage>
        <taxon>Eukaryota</taxon>
        <taxon>Metazoa</taxon>
        <taxon>Ecdysozoa</taxon>
        <taxon>Arthropoda</taxon>
        <taxon>Hexapoda</taxon>
        <taxon>Insecta</taxon>
        <taxon>Pterygota</taxon>
        <taxon>Neoptera</taxon>
        <taxon>Endopterygota</taxon>
        <taxon>Coleoptera</taxon>
        <taxon>Polyphaga</taxon>
        <taxon>Cucujiformia</taxon>
        <taxon>Chrysomeloidea</taxon>
        <taxon>Chrysomelidae</taxon>
        <taxon>Galerucinae</taxon>
        <taxon>Diabroticina</taxon>
        <taxon>Diabroticites</taxon>
        <taxon>Diabrotica</taxon>
    </lineage>
</organism>
<dbReference type="OrthoDB" id="6744003at2759"/>
<protein>
    <submittedName>
        <fullName evidence="1">Uncharacterized protein</fullName>
    </submittedName>
</protein>
<dbReference type="AlphaFoldDB" id="A0A9N9TE50"/>
<evidence type="ECO:0000313" key="1">
    <source>
        <dbReference type="EMBL" id="CAG9839672.1"/>
    </source>
</evidence>
<dbReference type="EMBL" id="OU898283">
    <property type="protein sequence ID" value="CAG9839672.1"/>
    <property type="molecule type" value="Genomic_DNA"/>
</dbReference>
<evidence type="ECO:0000313" key="2">
    <source>
        <dbReference type="Proteomes" id="UP001153709"/>
    </source>
</evidence>
<name>A0A9N9TE50_DIABA</name>
<keyword evidence="2" id="KW-1185">Reference proteome</keyword>
<gene>
    <name evidence="1" type="ORF">DIABBA_LOCUS12416</name>
</gene>
<accession>A0A9N9TE50</accession>
<reference evidence="1" key="1">
    <citation type="submission" date="2022-01" db="EMBL/GenBank/DDBJ databases">
        <authorList>
            <person name="King R."/>
        </authorList>
    </citation>
    <scope>NUCLEOTIDE SEQUENCE</scope>
</reference>
<sequence length="88" mass="10215">MYDILEEFSMLSEALQNRDTTVVYADKLIRRRIGFFKTLKEKPENKSLEAYIVEKGGNFNNVPITKMSAKNCDHQPQTTDNKCNKQLN</sequence>